<evidence type="ECO:0000313" key="2">
    <source>
        <dbReference type="EMBL" id="KFX40718.1"/>
    </source>
</evidence>
<dbReference type="EMBL" id="JPOX01000130">
    <property type="protein sequence ID" value="KFX40718.1"/>
    <property type="molecule type" value="Genomic_DNA"/>
</dbReference>
<accession>A0A093X671</accession>
<dbReference type="HOGENOM" id="CLU_1533579_0_0_1"/>
<proteinExistence type="predicted"/>
<gene>
    <name evidence="2" type="ORF">GQ26_1300010</name>
</gene>
<sequence>MTAFKGANDPRTDPLAQAAEIESNINDRAGIRAKRKQRSINMKASAPLTTEMPQRNPELENEVRTADIKSQPICGRWGVGDSTHLLAPLGLLAPDGFDDADDVFDDVENILDKSQELQDVLENGNGFGDEAGHGRSDGFDDGEYGGHTGGDDDSGGGGRWWGGGRSSSGSSGGSR</sequence>
<reference key="1">
    <citation type="journal article" date="2014" name="PLoS Genet.">
        <title>Signature Gene Expression Reveals Novel Clues to the Molecular Mechanisms of Dimorphic Transition in Penicillium marneffei.</title>
        <authorList>
            <person name="Yang E."/>
            <person name="Wang G."/>
            <person name="Cai J."/>
            <person name="Woo P.C."/>
            <person name="Lau S.K."/>
            <person name="Yuen K.-Y."/>
            <person name="Chow W.-N."/>
            <person name="Lin X."/>
        </authorList>
    </citation>
    <scope>NUCLEOTIDE SEQUENCE [LARGE SCALE GENOMIC DNA]</scope>
    <source>
        <strain>PM1</strain>
    </source>
</reference>
<feature type="compositionally biased region" description="Polar residues" evidence="1">
    <location>
        <begin position="39"/>
        <end position="53"/>
    </location>
</feature>
<feature type="compositionally biased region" description="Gly residues" evidence="1">
    <location>
        <begin position="155"/>
        <end position="175"/>
    </location>
</feature>
<organism evidence="2">
    <name type="scientific">Talaromyces marneffei PM1</name>
    <dbReference type="NCBI Taxonomy" id="1077442"/>
    <lineage>
        <taxon>Eukaryota</taxon>
        <taxon>Fungi</taxon>
        <taxon>Dikarya</taxon>
        <taxon>Ascomycota</taxon>
        <taxon>Pezizomycotina</taxon>
        <taxon>Eurotiomycetes</taxon>
        <taxon>Eurotiomycetidae</taxon>
        <taxon>Eurotiales</taxon>
        <taxon>Trichocomaceae</taxon>
        <taxon>Talaromyces</taxon>
        <taxon>Talaromyces sect. Talaromyces</taxon>
    </lineage>
</organism>
<reference evidence="2" key="2">
    <citation type="journal article" date="2014" name="PLoS Genet.">
        <title>Signature gene expression reveals novel clues to the molecular mechanisms of dimorphic transition in Penicillium marneffei.</title>
        <authorList>
            <person name="Yang E."/>
            <person name="Wang G."/>
            <person name="Cai J."/>
            <person name="Woo P.C."/>
            <person name="Lau S.K."/>
            <person name="Yuen K.-Y."/>
            <person name="Chow W.-N."/>
            <person name="Lin X."/>
        </authorList>
    </citation>
    <scope>NUCLEOTIDE SEQUENCE</scope>
    <source>
        <strain evidence="2">PM1</strain>
    </source>
</reference>
<comment type="caution">
    <text evidence="2">The sequence shown here is derived from an EMBL/GenBank/DDBJ whole genome shotgun (WGS) entry which is preliminary data.</text>
</comment>
<dbReference type="AlphaFoldDB" id="A0A093X671"/>
<name>A0A093X671_TALMA</name>
<feature type="region of interest" description="Disordered" evidence="1">
    <location>
        <begin position="115"/>
        <end position="175"/>
    </location>
</feature>
<evidence type="ECO:0000256" key="1">
    <source>
        <dbReference type="SAM" id="MobiDB-lite"/>
    </source>
</evidence>
<feature type="region of interest" description="Disordered" evidence="1">
    <location>
        <begin position="1"/>
        <end position="59"/>
    </location>
</feature>
<protein>
    <submittedName>
        <fullName evidence="2">Uncharacterized protein</fullName>
    </submittedName>
</protein>